<dbReference type="Proteomes" id="UP000310636">
    <property type="component" value="Unassembled WGS sequence"/>
</dbReference>
<evidence type="ECO:0000313" key="2">
    <source>
        <dbReference type="EMBL" id="THF84595.1"/>
    </source>
</evidence>
<dbReference type="EMBL" id="SSOB01000001">
    <property type="protein sequence ID" value="THF84595.1"/>
    <property type="molecule type" value="Genomic_DNA"/>
</dbReference>
<evidence type="ECO:0000256" key="1">
    <source>
        <dbReference type="SAM" id="SignalP"/>
    </source>
</evidence>
<proteinExistence type="predicted"/>
<reference evidence="2 3" key="1">
    <citation type="submission" date="2019-04" db="EMBL/GenBank/DDBJ databases">
        <title>Cohnella sp. nov. isolated from preserved vegetables.</title>
        <authorList>
            <person name="Lin S.-Y."/>
            <person name="Hung M.-H."/>
            <person name="Young C.-C."/>
        </authorList>
    </citation>
    <scope>NUCLEOTIDE SEQUENCE [LARGE SCALE GENOMIC DNA]</scope>
    <source>
        <strain evidence="2 3">CC-MHH1044</strain>
    </source>
</reference>
<dbReference type="RefSeq" id="WP_136367910.1">
    <property type="nucleotide sequence ID" value="NZ_SSOB01000001.1"/>
</dbReference>
<feature type="signal peptide" evidence="1">
    <location>
        <begin position="1"/>
        <end position="35"/>
    </location>
</feature>
<sequence length="162" mass="17224">MSASLPKLRPTLRSLLLVCLTAIIAFALTSPSARAETGALTSPPPPLIVPYTTYSGYTYLLYSDASIAYNSNLTVTISATTQTKSSVSEVGAIYQLQRWTGTEWIDVGSSLSASSTNSSLYSGTKTLTTSSGYYYRGKLTHYAKQGTVTESAIAYTSSVLST</sequence>
<dbReference type="AlphaFoldDB" id="A0A4S4CF12"/>
<name>A0A4S4CF12_9BACL</name>
<keyword evidence="1" id="KW-0732">Signal</keyword>
<comment type="caution">
    <text evidence="2">The sequence shown here is derived from an EMBL/GenBank/DDBJ whole genome shotgun (WGS) entry which is preliminary data.</text>
</comment>
<protein>
    <submittedName>
        <fullName evidence="2">Uncharacterized protein</fullName>
    </submittedName>
</protein>
<organism evidence="2 3">
    <name type="scientific">Cohnella fermenti</name>
    <dbReference type="NCBI Taxonomy" id="2565925"/>
    <lineage>
        <taxon>Bacteria</taxon>
        <taxon>Bacillati</taxon>
        <taxon>Bacillota</taxon>
        <taxon>Bacilli</taxon>
        <taxon>Bacillales</taxon>
        <taxon>Paenibacillaceae</taxon>
        <taxon>Cohnella</taxon>
    </lineage>
</organism>
<keyword evidence="3" id="KW-1185">Reference proteome</keyword>
<feature type="chain" id="PRO_5020561087" evidence="1">
    <location>
        <begin position="36"/>
        <end position="162"/>
    </location>
</feature>
<gene>
    <name evidence="2" type="ORF">E6C55_01015</name>
</gene>
<evidence type="ECO:0000313" key="3">
    <source>
        <dbReference type="Proteomes" id="UP000310636"/>
    </source>
</evidence>
<accession>A0A4S4CF12</accession>
<dbReference type="OrthoDB" id="1808478at2"/>